<dbReference type="Proteomes" id="UP001176517">
    <property type="component" value="Unassembled WGS sequence"/>
</dbReference>
<gene>
    <name evidence="2" type="ORF">OC846_004166</name>
</gene>
<evidence type="ECO:0000313" key="3">
    <source>
        <dbReference type="Proteomes" id="UP001176517"/>
    </source>
</evidence>
<dbReference type="AlphaFoldDB" id="A0AAN6GMR3"/>
<reference evidence="2" key="1">
    <citation type="journal article" date="2023" name="PhytoFront">
        <title>Draft Genome Resources of Seven Strains of Tilletia horrida, Causal Agent of Kernel Smut of Rice.</title>
        <authorList>
            <person name="Khanal S."/>
            <person name="Antony Babu S."/>
            <person name="Zhou X.G."/>
        </authorList>
    </citation>
    <scope>NUCLEOTIDE SEQUENCE</scope>
    <source>
        <strain evidence="2">TX6</strain>
    </source>
</reference>
<feature type="region of interest" description="Disordered" evidence="1">
    <location>
        <begin position="62"/>
        <end position="83"/>
    </location>
</feature>
<dbReference type="SUPFAM" id="SSF51101">
    <property type="entry name" value="Mannose-binding lectins"/>
    <property type="match status" value="1"/>
</dbReference>
<sequence length="1118" mass="120716">MSEKSFNTYTQAICVDNAVVVDPERAENVVTNDGVTMRILAQKMKKASVWRQLNEYVTDGQLATVNTEPKPDEKPTAPSNSGVLSQVDVNQLPADTNLQATAAAIEKDSAATEAKLAELAAQAHPPATAEEADQALKVEAGKTADANAKLTADREAFLAKQKAATEKPVDVSKELAKKDADFKAATTGRKTGLASNADQVYAWSMEKAIGTSQIVQFSSKFVDKLSEISDDMNASAALSIKAGSFGGSGNGAFIDTEKFHDSDIKFYLSVKVINQSINFKDALQYNPIRSIRESDQQKFTECFGNAFISGFLEGGELNAVVMMKVKNDIKRQDIMAEAKVALTVGADTDIDGEGNVKLAKSNVEMNSEVTINVRWSGGASIKGYDEQWTIDSLLAAANRFPYLVSQFPQRTYAILTKYESLRSFVMLKPKKVSPIKYENAAIYTNQLMDAYMEYSVLFKRLTGDIKDLQTGLKRFKVVPPPATDASGIKTVAPQLSQSKSLKASKLERFEASIAGLDAARRAIRTQMNNIVREVDSIERNPNIATQDRSTAVNGGPVFVGPASFQTLIPEVEYKVRKIRNEALSNKLITADKATDQGGSSAATPGASFEVHLFDPSTSLLALSEIEQIKVADLERDQPSLSDVTRVSPPVGSTTGGDQFCTIDIGLQDPIISSIRVMRKTTAQPRDMIVRAISVTYSNGFTVEYGDTIGDFDEEDDANDKLTELDSLEGLNASEMITSAKIEVDGDVTDPEGKIAVVGVCFVTNKGKVLNALTSNDRTKMSDGRYYRLHSFEKPITDGYISGFWGRATSTSKGTGRINRLGLVWTQAVVKEAVFDDDLPIECLVPQAPLDTATTAVTVPFLNRKFPGIPQLIWGLRSLTNGNGVKPALKASMEVGQDSFKYQLAPTTSNTSAKAGWMVLPELKKTHIQCGQVKLNVRGGEPSEIVVFDLPFSKPNVTPNVICWIIDFTSNGDSLDIKVGPIDSSIKSGSFELKASDSGGKFDISSTDGAKRNLNYSDVTVGWLAHSPISTQTNTTFLSGKTEVGIGSDGTALVTVPYTTNFGGKPNKHFIALSGLKIPDFRSTVSVSGEPRLATAQQFKMDVVGPANGSFSAVWVSAL</sequence>
<evidence type="ECO:0000256" key="1">
    <source>
        <dbReference type="SAM" id="MobiDB-lite"/>
    </source>
</evidence>
<comment type="caution">
    <text evidence="2">The sequence shown here is derived from an EMBL/GenBank/DDBJ whole genome shotgun (WGS) entry which is preliminary data.</text>
</comment>
<proteinExistence type="predicted"/>
<keyword evidence="3" id="KW-1185">Reference proteome</keyword>
<evidence type="ECO:0008006" key="4">
    <source>
        <dbReference type="Google" id="ProtNLM"/>
    </source>
</evidence>
<dbReference type="EMBL" id="JAPDMZ010000118">
    <property type="protein sequence ID" value="KAK0549212.1"/>
    <property type="molecule type" value="Genomic_DNA"/>
</dbReference>
<name>A0AAN6GMR3_9BASI</name>
<dbReference type="InterPro" id="IPR036404">
    <property type="entry name" value="Jacalin-like_lectin_dom_sf"/>
</dbReference>
<protein>
    <recommendedName>
        <fullName evidence="4">H-type lectin domain-containing protein</fullName>
    </recommendedName>
</protein>
<organism evidence="2 3">
    <name type="scientific">Tilletia horrida</name>
    <dbReference type="NCBI Taxonomy" id="155126"/>
    <lineage>
        <taxon>Eukaryota</taxon>
        <taxon>Fungi</taxon>
        <taxon>Dikarya</taxon>
        <taxon>Basidiomycota</taxon>
        <taxon>Ustilaginomycotina</taxon>
        <taxon>Exobasidiomycetes</taxon>
        <taxon>Tilletiales</taxon>
        <taxon>Tilletiaceae</taxon>
        <taxon>Tilletia</taxon>
    </lineage>
</organism>
<accession>A0AAN6GMR3</accession>
<dbReference type="Gene3D" id="2.100.10.30">
    <property type="entry name" value="Jacalin-like lectin domain"/>
    <property type="match status" value="1"/>
</dbReference>
<evidence type="ECO:0000313" key="2">
    <source>
        <dbReference type="EMBL" id="KAK0549212.1"/>
    </source>
</evidence>